<accession>A0A7R9TJE4</accession>
<evidence type="ECO:0000256" key="1">
    <source>
        <dbReference type="ARBA" id="ARBA00038288"/>
    </source>
</evidence>
<evidence type="ECO:0000259" key="3">
    <source>
        <dbReference type="SMART" id="SM00785"/>
    </source>
</evidence>
<proteinExistence type="inferred from homology"/>
<dbReference type="InterPro" id="IPR012948">
    <property type="entry name" value="AARP2CN"/>
</dbReference>
<dbReference type="EMBL" id="HBDY01006933">
    <property type="protein sequence ID" value="CAD8236369.1"/>
    <property type="molecule type" value="Transcribed_RNA"/>
</dbReference>
<feature type="domain" description="AARP2CN" evidence="3">
    <location>
        <begin position="265"/>
        <end position="354"/>
    </location>
</feature>
<gene>
    <name evidence="5" type="ORF">MPUS1402_LOCUS5154</name>
</gene>
<dbReference type="GO" id="GO:0000462">
    <property type="term" value="P:maturation of SSU-rRNA from tricistronic rRNA transcript (SSU-rRNA, 5.8S rRNA, LSU-rRNA)"/>
    <property type="evidence" value="ECO:0007669"/>
    <property type="project" value="TreeGrafter"/>
</dbReference>
<dbReference type="SMART" id="SM00785">
    <property type="entry name" value="AARP2CN"/>
    <property type="match status" value="1"/>
</dbReference>
<dbReference type="PANTHER" id="PTHR12858">
    <property type="entry name" value="RIBOSOME BIOGENESIS PROTEIN"/>
    <property type="match status" value="1"/>
</dbReference>
<dbReference type="GO" id="GO:0030688">
    <property type="term" value="C:preribosome, small subunit precursor"/>
    <property type="evidence" value="ECO:0007669"/>
    <property type="project" value="TreeGrafter"/>
</dbReference>
<evidence type="ECO:0008006" key="6">
    <source>
        <dbReference type="Google" id="ProtNLM"/>
    </source>
</evidence>
<feature type="domain" description="Ribosome biogenesis protein BMS1/TSR1 C-terminal" evidence="4">
    <location>
        <begin position="540"/>
        <end position="864"/>
    </location>
</feature>
<dbReference type="SMART" id="SM01362">
    <property type="entry name" value="DUF663"/>
    <property type="match status" value="1"/>
</dbReference>
<evidence type="ECO:0000313" key="5">
    <source>
        <dbReference type="EMBL" id="CAD8236369.1"/>
    </source>
</evidence>
<name>A0A7R9TJE4_MICPS</name>
<reference evidence="5" key="1">
    <citation type="submission" date="2021-01" db="EMBL/GenBank/DDBJ databases">
        <authorList>
            <person name="Corre E."/>
            <person name="Pelletier E."/>
            <person name="Niang G."/>
            <person name="Scheremetjew M."/>
            <person name="Finn R."/>
            <person name="Kale V."/>
            <person name="Holt S."/>
            <person name="Cochrane G."/>
            <person name="Meng A."/>
            <person name="Brown T."/>
            <person name="Cohen L."/>
        </authorList>
    </citation>
    <scope>NUCLEOTIDE SEQUENCE</scope>
    <source>
        <strain evidence="5">RCC1614</strain>
    </source>
</reference>
<organism evidence="5">
    <name type="scientific">Micromonas pusilla</name>
    <name type="common">Picoplanktonic green alga</name>
    <name type="synonym">Chromulina pusilla</name>
    <dbReference type="NCBI Taxonomy" id="38833"/>
    <lineage>
        <taxon>Eukaryota</taxon>
        <taxon>Viridiplantae</taxon>
        <taxon>Chlorophyta</taxon>
        <taxon>Mamiellophyceae</taxon>
        <taxon>Mamiellales</taxon>
        <taxon>Mamiellaceae</taxon>
        <taxon>Micromonas</taxon>
    </lineage>
</organism>
<dbReference type="InterPro" id="IPR039761">
    <property type="entry name" value="Bms1/Tsr1"/>
</dbReference>
<dbReference type="GO" id="GO:0000479">
    <property type="term" value="P:endonucleolytic cleavage of tricistronic rRNA transcript (SSU-rRNA, 5.8S rRNA, LSU-rRNA)"/>
    <property type="evidence" value="ECO:0007669"/>
    <property type="project" value="TreeGrafter"/>
</dbReference>
<dbReference type="InterPro" id="IPR007034">
    <property type="entry name" value="BMS1_TSR1_C"/>
</dbReference>
<evidence type="ECO:0000259" key="4">
    <source>
        <dbReference type="SMART" id="SM01362"/>
    </source>
</evidence>
<sequence>MGGASAHGQHNKGHKSGRYATKSTRNKYKVAGSKCKKGSGLHNPQKVGTEAARKAVRAHRAKQARDARRAVIIEERRNVCSAPKVVAILALNSRVNLSEFIEAFMTAAGVLDPAILVRDMLASPNIPVTFDVKRQSHRLSLLIVIPEQPLAALEIMKVADLLLVVTQVQPKANTEEFADFCYKGEMYSDSEIKAVEVDASQAVRSAMLAPTALGLPPVLCALRGLERCSLKMRASLRNTCATAVRECLQLPHDRLRVFPADLDGELLELIRHLAEQMPVQPRWRAQRAYVLVERASLIPEPQSFESSASLYPTTVTIAAEGHVRGTSMSCNQLVHLPGVGDFTLGGIVSASNQFTRRATCTENRRDRSNVIFDPMKKTTGFGLPGTTIFQQQQFPVRENTPGLFGGDQTWPSDEELDAMQGNNATQNLDSCEVRRASWDVMISESCNSDKGRDHDCRQMKSKSKMICKSEEERDRSILLEQTAHFGGDEFTSSQHVAADEFQPQVQLSFQTRESAVTIQHSKTRQSSRAGASDEHFFPDEIETPIDIPARLRFARYRGLKSFRSSLWDTNEQLPVDYERIFTFKNFKRATLLASTEARSQASSGLGIGTFVKLIIRGIPSVAARGLLAGEEACVSSPETVKINCSGVVGRGGVGPSWSGWCGGAGPFVISTLMQHESKLTVMHYGITKTPSCDFPLRSKTPLWFHIGFRRERASPIFSSDGIGDKHKFERFLQHGRPSIASVFGPVVYPPAPVLAFSEKSFASGMPAQLVLSGSVREAAPNRVILKRIVITGVPHKTHKSKAVVRQMFFNPEDVLWFKPLELWTKYGMRGKIKDAVGTHGSMKCQFNGVIQQRDTVCASLYKRVFPKFL</sequence>
<comment type="similarity">
    <text evidence="1">Belongs to the TRAFAC class translation factor GTPase superfamily. Bms1-like GTPase family. TSR1 subfamily.</text>
</comment>
<protein>
    <recommendedName>
        <fullName evidence="6">Ribosome biogenesis protein BMS1/TSR1 C-terminal domain-containing protein</fullName>
    </recommendedName>
</protein>
<dbReference type="AlphaFoldDB" id="A0A7R9TJE4"/>
<dbReference type="GO" id="GO:0005525">
    <property type="term" value="F:GTP binding"/>
    <property type="evidence" value="ECO:0007669"/>
    <property type="project" value="TreeGrafter"/>
</dbReference>
<evidence type="ECO:0000256" key="2">
    <source>
        <dbReference type="SAM" id="MobiDB-lite"/>
    </source>
</evidence>
<dbReference type="GO" id="GO:0034511">
    <property type="term" value="F:U3 snoRNA binding"/>
    <property type="evidence" value="ECO:0007669"/>
    <property type="project" value="TreeGrafter"/>
</dbReference>
<dbReference type="GO" id="GO:0003924">
    <property type="term" value="F:GTPase activity"/>
    <property type="evidence" value="ECO:0007669"/>
    <property type="project" value="TreeGrafter"/>
</dbReference>
<dbReference type="Pfam" id="PF04950">
    <property type="entry name" value="RIBIOP_C"/>
    <property type="match status" value="1"/>
</dbReference>
<feature type="region of interest" description="Disordered" evidence="2">
    <location>
        <begin position="1"/>
        <end position="26"/>
    </location>
</feature>
<dbReference type="Pfam" id="PF08142">
    <property type="entry name" value="AARP2CN"/>
    <property type="match status" value="1"/>
</dbReference>
<dbReference type="PANTHER" id="PTHR12858:SF1">
    <property type="entry name" value="PRE-RRNA-PROCESSING PROTEIN TSR1 HOMOLOG"/>
    <property type="match status" value="1"/>
</dbReference>
<dbReference type="GO" id="GO:0005634">
    <property type="term" value="C:nucleus"/>
    <property type="evidence" value="ECO:0007669"/>
    <property type="project" value="InterPro"/>
</dbReference>